<dbReference type="Gene3D" id="2.30.30.700">
    <property type="entry name" value="SLA1 homology domain 1"/>
    <property type="match status" value="1"/>
</dbReference>
<dbReference type="RefSeq" id="WP_264510690.1">
    <property type="nucleotide sequence ID" value="NZ_JAPDDR010000001.1"/>
</dbReference>
<evidence type="ECO:0000313" key="4">
    <source>
        <dbReference type="Proteomes" id="UP001165653"/>
    </source>
</evidence>
<dbReference type="InterPro" id="IPR036249">
    <property type="entry name" value="Thioredoxin-like_sf"/>
</dbReference>
<dbReference type="PROSITE" id="PS51257">
    <property type="entry name" value="PROKAR_LIPOPROTEIN"/>
    <property type="match status" value="1"/>
</dbReference>
<name>A0ABT3FXQ8_9BACT</name>
<evidence type="ECO:0000256" key="1">
    <source>
        <dbReference type="SAM" id="MobiDB-lite"/>
    </source>
</evidence>
<comment type="caution">
    <text evidence="3">The sequence shown here is derived from an EMBL/GenBank/DDBJ whole genome shotgun (WGS) entry which is preliminary data.</text>
</comment>
<feature type="domain" description="Thioredoxin-like fold" evidence="2">
    <location>
        <begin position="116"/>
        <end position="213"/>
    </location>
</feature>
<protein>
    <submittedName>
        <fullName evidence="3">Thioredoxin fold domain-containing protein</fullName>
    </submittedName>
</protein>
<proteinExistence type="predicted"/>
<dbReference type="Gene3D" id="3.40.30.10">
    <property type="entry name" value="Glutaredoxin"/>
    <property type="match status" value="1"/>
</dbReference>
<evidence type="ECO:0000259" key="2">
    <source>
        <dbReference type="Pfam" id="PF13098"/>
    </source>
</evidence>
<accession>A0ABT3FXQ8</accession>
<organism evidence="3 4">
    <name type="scientific">Luteolibacter rhizosphaerae</name>
    <dbReference type="NCBI Taxonomy" id="2989719"/>
    <lineage>
        <taxon>Bacteria</taxon>
        <taxon>Pseudomonadati</taxon>
        <taxon>Verrucomicrobiota</taxon>
        <taxon>Verrucomicrobiia</taxon>
        <taxon>Verrucomicrobiales</taxon>
        <taxon>Verrucomicrobiaceae</taxon>
        <taxon>Luteolibacter</taxon>
    </lineage>
</organism>
<dbReference type="SUPFAM" id="SSF52833">
    <property type="entry name" value="Thioredoxin-like"/>
    <property type="match status" value="1"/>
</dbReference>
<dbReference type="Pfam" id="PF13098">
    <property type="entry name" value="Thioredoxin_2"/>
    <property type="match status" value="1"/>
</dbReference>
<dbReference type="EMBL" id="JAPDDR010000001">
    <property type="protein sequence ID" value="MCW1912368.1"/>
    <property type="molecule type" value="Genomic_DNA"/>
</dbReference>
<evidence type="ECO:0000313" key="3">
    <source>
        <dbReference type="EMBL" id="MCW1912368.1"/>
    </source>
</evidence>
<gene>
    <name evidence="3" type="ORF">OJ996_02205</name>
</gene>
<dbReference type="Proteomes" id="UP001165653">
    <property type="component" value="Unassembled WGS sequence"/>
</dbReference>
<dbReference type="InterPro" id="IPR012336">
    <property type="entry name" value="Thioredoxin-like_fold"/>
</dbReference>
<feature type="region of interest" description="Disordered" evidence="1">
    <location>
        <begin position="26"/>
        <end position="59"/>
    </location>
</feature>
<sequence>MQPLRWIPIFASAGLLASCAGKKAEADASPFGPTGIPPQLRQGAGEGGTAVSPGGNQAAAQEEALKKALNYNPATDLAWTDSDNPDAGIPELEEVWAGAGSGTLWLESETEALREAKKTGKPVLIWFNDKQIPASNTISSELLSTRDFENWAQENTVRLVVDMNPTGKNADEVYRRTVHNRELKKKYNARGFPTMLVVSPSSEVIGRYTGYRRGREDFIWGQMKQGVSVANENYKVWHSGLEKKGYRQWSDGKGRSIFAKLAHYKDGELVLVEPDGQRARTKEKNLSPEDRLWIQQQKAARGIQ</sequence>
<reference evidence="3" key="1">
    <citation type="submission" date="2022-10" db="EMBL/GenBank/DDBJ databases">
        <title>Luteolibacter sp. GHJ8, whole genome shotgun sequencing project.</title>
        <authorList>
            <person name="Zhao G."/>
            <person name="Shen L."/>
        </authorList>
    </citation>
    <scope>NUCLEOTIDE SEQUENCE</scope>
    <source>
        <strain evidence="3">GHJ8</strain>
    </source>
</reference>
<keyword evidence="4" id="KW-1185">Reference proteome</keyword>